<accession>A0A9D1YXZ1</accession>
<dbReference type="Proteomes" id="UP000886844">
    <property type="component" value="Unassembled WGS sequence"/>
</dbReference>
<keyword evidence="1 7" id="KW-0808">Transferase</keyword>
<evidence type="ECO:0000256" key="2">
    <source>
        <dbReference type="ARBA" id="ARBA00022741"/>
    </source>
</evidence>
<sequence length="548" mass="60055">MQTQTHYVIGIDFGSDSVRCLVVDTADGAAVASAVVAYPRWKEGLYCAPARNQYRQHPLDYTESLERCIREALSACPASVTRQIRGISFDTTASTPVLTDREGTPLSLLPEFAEHPDAMFILWKDHTAVAESDEINALAKRWKIDYTRYSGGSYSCEWAWAKMLHALRHAPELREKAYSWVEHCDWISGLLTGNTRPETMARSRCVAGHKAMWHESWGGLPSAEFFEAVDPLYNCFRGHLYTHTATADECVGRLSEEWARRLGLEAGIAVGVGAIDCHFGAVGAGIRPGTLVKVMGTSTCDIAVATYDELGDKAVHGICGQVDGSVLPGLIGLEAGQSAFGDIYAWFRRVLAWPLRQLCPERSDLEGELLNRLTEEAQQLPVTEEDPVALDWHNGRRTPDLDPRMRGAIEGLTLATSAPALFKSLVEATAFGSRAINERFREEGVAINEVIAIGGIARKSPFVMQTMADITGTKIRVLDSDQACALGAAMFAAVVAGLYPDIAAAQQAMKPGFSAEYTPDPQRQAIYDKLYERYRTFGATQSPSTLRP</sequence>
<dbReference type="GO" id="GO:0005737">
    <property type="term" value="C:cytoplasm"/>
    <property type="evidence" value="ECO:0007669"/>
    <property type="project" value="TreeGrafter"/>
</dbReference>
<dbReference type="GO" id="GO:0019150">
    <property type="term" value="F:D-ribulokinase activity"/>
    <property type="evidence" value="ECO:0007669"/>
    <property type="project" value="TreeGrafter"/>
</dbReference>
<gene>
    <name evidence="7" type="primary">araB</name>
    <name evidence="12" type="ORF">H9828_00065</name>
</gene>
<dbReference type="InterPro" id="IPR018484">
    <property type="entry name" value="FGGY_N"/>
</dbReference>
<evidence type="ECO:0000256" key="6">
    <source>
        <dbReference type="ARBA" id="ARBA00023277"/>
    </source>
</evidence>
<dbReference type="PANTHER" id="PTHR43435:SF4">
    <property type="entry name" value="FGGY CARBOHYDRATE KINASE DOMAIN-CONTAINING PROTEIN"/>
    <property type="match status" value="1"/>
</dbReference>
<dbReference type="Gene3D" id="3.30.420.40">
    <property type="match status" value="2"/>
</dbReference>
<proteinExistence type="inferred from homology"/>
<dbReference type="CDD" id="cd07781">
    <property type="entry name" value="ASKHA_NBD_FGGY_L-RBK"/>
    <property type="match status" value="1"/>
</dbReference>
<keyword evidence="6 7" id="KW-0119">Carbohydrate metabolism</keyword>
<evidence type="ECO:0000313" key="13">
    <source>
        <dbReference type="Proteomes" id="UP000886844"/>
    </source>
</evidence>
<comment type="caution">
    <text evidence="12">The sequence shown here is derived from an EMBL/GenBank/DDBJ whole genome shotgun (WGS) entry which is preliminary data.</text>
</comment>
<evidence type="ECO:0000259" key="10">
    <source>
        <dbReference type="Pfam" id="PF00370"/>
    </source>
</evidence>
<dbReference type="PANTHER" id="PTHR43435">
    <property type="entry name" value="RIBULOKINASE"/>
    <property type="match status" value="1"/>
</dbReference>
<dbReference type="GO" id="GO:0008741">
    <property type="term" value="F:ribulokinase activity"/>
    <property type="evidence" value="ECO:0007669"/>
    <property type="project" value="UniProtKB-UniRule"/>
</dbReference>
<dbReference type="NCBIfam" id="NF003154">
    <property type="entry name" value="PRK04123.1"/>
    <property type="match status" value="1"/>
</dbReference>
<keyword evidence="3 7" id="KW-0418">Kinase</keyword>
<evidence type="ECO:0000256" key="7">
    <source>
        <dbReference type="HAMAP-Rule" id="MF_00520"/>
    </source>
</evidence>
<evidence type="ECO:0000256" key="1">
    <source>
        <dbReference type="ARBA" id="ARBA00022679"/>
    </source>
</evidence>
<dbReference type="InterPro" id="IPR018485">
    <property type="entry name" value="FGGY_C"/>
</dbReference>
<dbReference type="SUPFAM" id="SSF53067">
    <property type="entry name" value="Actin-like ATPase domain"/>
    <property type="match status" value="2"/>
</dbReference>
<dbReference type="EC" id="2.7.1.16" evidence="7 8"/>
<dbReference type="HAMAP" id="MF_00520">
    <property type="entry name" value="Ribulokinase"/>
    <property type="match status" value="1"/>
</dbReference>
<evidence type="ECO:0000256" key="9">
    <source>
        <dbReference type="RuleBase" id="RU003455"/>
    </source>
</evidence>
<evidence type="ECO:0000313" key="12">
    <source>
        <dbReference type="EMBL" id="HIY67793.1"/>
    </source>
</evidence>
<dbReference type="EMBL" id="DXDA01000001">
    <property type="protein sequence ID" value="HIY67793.1"/>
    <property type="molecule type" value="Genomic_DNA"/>
</dbReference>
<evidence type="ECO:0000259" key="11">
    <source>
        <dbReference type="Pfam" id="PF02782"/>
    </source>
</evidence>
<feature type="domain" description="Carbohydrate kinase FGGY N-terminal" evidence="10">
    <location>
        <begin position="7"/>
        <end position="283"/>
    </location>
</feature>
<organism evidence="12 13">
    <name type="scientific">Candidatus Alistipes intestinigallinarum</name>
    <dbReference type="NCBI Taxonomy" id="2838440"/>
    <lineage>
        <taxon>Bacteria</taxon>
        <taxon>Pseudomonadati</taxon>
        <taxon>Bacteroidota</taxon>
        <taxon>Bacteroidia</taxon>
        <taxon>Bacteroidales</taxon>
        <taxon>Rikenellaceae</taxon>
        <taxon>Alistipes</taxon>
    </lineage>
</organism>
<dbReference type="InterPro" id="IPR005929">
    <property type="entry name" value="Ribulokinase"/>
</dbReference>
<evidence type="ECO:0000256" key="3">
    <source>
        <dbReference type="ARBA" id="ARBA00022777"/>
    </source>
</evidence>
<keyword evidence="5 7" id="KW-0054">Arabinose catabolism</keyword>
<dbReference type="Pfam" id="PF00370">
    <property type="entry name" value="FGGY_N"/>
    <property type="match status" value="1"/>
</dbReference>
<dbReference type="AlphaFoldDB" id="A0A9D1YXZ1"/>
<comment type="similarity">
    <text evidence="7 9">Belongs to the ribulokinase family.</text>
</comment>
<evidence type="ECO:0000256" key="8">
    <source>
        <dbReference type="NCBIfam" id="TIGR01234"/>
    </source>
</evidence>
<feature type="domain" description="Carbohydrate kinase FGGY C-terminal" evidence="11">
    <location>
        <begin position="292"/>
        <end position="494"/>
    </location>
</feature>
<keyword evidence="4 7" id="KW-0067">ATP-binding</keyword>
<dbReference type="NCBIfam" id="TIGR01234">
    <property type="entry name" value="L-ribulokinase"/>
    <property type="match status" value="1"/>
</dbReference>
<dbReference type="PIRSF" id="PIRSF000538">
    <property type="entry name" value="GlpK"/>
    <property type="match status" value="1"/>
</dbReference>
<dbReference type="GO" id="GO:0005524">
    <property type="term" value="F:ATP binding"/>
    <property type="evidence" value="ECO:0007669"/>
    <property type="project" value="UniProtKB-UniRule"/>
</dbReference>
<comment type="catalytic activity">
    <reaction evidence="7">
        <text>D-ribulose + ATP = D-ribulose 5-phosphate + ADP + H(+)</text>
        <dbReference type="Rhea" id="RHEA:17601"/>
        <dbReference type="ChEBI" id="CHEBI:15378"/>
        <dbReference type="ChEBI" id="CHEBI:17173"/>
        <dbReference type="ChEBI" id="CHEBI:30616"/>
        <dbReference type="ChEBI" id="CHEBI:58121"/>
        <dbReference type="ChEBI" id="CHEBI:456216"/>
        <dbReference type="EC" id="2.7.1.16"/>
    </reaction>
</comment>
<keyword evidence="2 7" id="KW-0547">Nucleotide-binding</keyword>
<dbReference type="GO" id="GO:0019569">
    <property type="term" value="P:L-arabinose catabolic process to D-xylulose 5-phosphate"/>
    <property type="evidence" value="ECO:0007669"/>
    <property type="project" value="UniProtKB-UniRule"/>
</dbReference>
<protein>
    <recommendedName>
        <fullName evidence="7 8">Ribulokinase</fullName>
        <ecNumber evidence="7 8">2.7.1.16</ecNumber>
    </recommendedName>
</protein>
<reference evidence="12" key="1">
    <citation type="journal article" date="2021" name="PeerJ">
        <title>Extensive microbial diversity within the chicken gut microbiome revealed by metagenomics and culture.</title>
        <authorList>
            <person name="Gilroy R."/>
            <person name="Ravi A."/>
            <person name="Getino M."/>
            <person name="Pursley I."/>
            <person name="Horton D.L."/>
            <person name="Alikhan N.F."/>
            <person name="Baker D."/>
            <person name="Gharbi K."/>
            <person name="Hall N."/>
            <person name="Watson M."/>
            <person name="Adriaenssens E.M."/>
            <person name="Foster-Nyarko E."/>
            <person name="Jarju S."/>
            <person name="Secka A."/>
            <person name="Antonio M."/>
            <person name="Oren A."/>
            <person name="Chaudhuri R.R."/>
            <person name="La Ragione R."/>
            <person name="Hildebrand F."/>
            <person name="Pallen M.J."/>
        </authorList>
    </citation>
    <scope>NUCLEOTIDE SEQUENCE</scope>
    <source>
        <strain evidence="12">5134</strain>
    </source>
</reference>
<comment type="catalytic activity">
    <reaction evidence="7 9">
        <text>L-ribulose + ATP = L-ribulose 5-phosphate + ADP + H(+)</text>
        <dbReference type="Rhea" id="RHEA:22072"/>
        <dbReference type="ChEBI" id="CHEBI:15378"/>
        <dbReference type="ChEBI" id="CHEBI:16880"/>
        <dbReference type="ChEBI" id="CHEBI:30616"/>
        <dbReference type="ChEBI" id="CHEBI:58226"/>
        <dbReference type="ChEBI" id="CHEBI:456216"/>
        <dbReference type="EC" id="2.7.1.16"/>
    </reaction>
</comment>
<dbReference type="Pfam" id="PF02782">
    <property type="entry name" value="FGGY_C"/>
    <property type="match status" value="1"/>
</dbReference>
<name>A0A9D1YXZ1_9BACT</name>
<dbReference type="InterPro" id="IPR000577">
    <property type="entry name" value="Carb_kinase_FGGY"/>
</dbReference>
<dbReference type="PRINTS" id="PR00301">
    <property type="entry name" value="HEATSHOCK70"/>
</dbReference>
<reference evidence="12" key="2">
    <citation type="submission" date="2021-04" db="EMBL/GenBank/DDBJ databases">
        <authorList>
            <person name="Gilroy R."/>
        </authorList>
    </citation>
    <scope>NUCLEOTIDE SEQUENCE</scope>
    <source>
        <strain evidence="12">5134</strain>
    </source>
</reference>
<comment type="pathway">
    <text evidence="7 9">Carbohydrate degradation; L-arabinose degradation via L-ribulose; D-xylulose 5-phosphate from L-arabinose (bacterial route): step 2/3.</text>
</comment>
<evidence type="ECO:0000256" key="4">
    <source>
        <dbReference type="ARBA" id="ARBA00022840"/>
    </source>
</evidence>
<evidence type="ECO:0000256" key="5">
    <source>
        <dbReference type="ARBA" id="ARBA00022935"/>
    </source>
</evidence>
<dbReference type="InterPro" id="IPR043129">
    <property type="entry name" value="ATPase_NBD"/>
</dbReference>